<evidence type="ECO:0000313" key="2">
    <source>
        <dbReference type="EMBL" id="CAL5996829.1"/>
    </source>
</evidence>
<name>A0AA86UMJ6_9EUKA</name>
<accession>A0AA86UMJ6</accession>
<reference evidence="2 3" key="2">
    <citation type="submission" date="2024-07" db="EMBL/GenBank/DDBJ databases">
        <authorList>
            <person name="Akdeniz Z."/>
        </authorList>
    </citation>
    <scope>NUCLEOTIDE SEQUENCE [LARGE SCALE GENOMIC DNA]</scope>
</reference>
<gene>
    <name evidence="2" type="ORF">HINF_LOCUS14955</name>
    <name evidence="1" type="ORF">HINF_LOCUS51870</name>
</gene>
<evidence type="ECO:0000313" key="3">
    <source>
        <dbReference type="Proteomes" id="UP001642409"/>
    </source>
</evidence>
<keyword evidence="3" id="KW-1185">Reference proteome</keyword>
<dbReference type="AlphaFoldDB" id="A0AA86UMJ6"/>
<protein>
    <submittedName>
        <fullName evidence="2">Hypothetical_protein</fullName>
    </submittedName>
</protein>
<dbReference type="Proteomes" id="UP001642409">
    <property type="component" value="Unassembled WGS sequence"/>
</dbReference>
<comment type="caution">
    <text evidence="1">The sequence shown here is derived from an EMBL/GenBank/DDBJ whole genome shotgun (WGS) entry which is preliminary data.</text>
</comment>
<sequence length="527" mass="62278">MYRYLQNQTIWNFQYFFEKYSCHLYNLFSQFYLRSYLKYPFDHLLFSFEFQEYIFISHKRVLQLLTTQRCQINGKPSNTIFSQTPFHFNTSAENAFRLFGQYLNPAVVQRLVACTGPKVALKQPRGQFDEAHFWTFVNTLLVMFISPKRSLQEYWADDEILNNAYVKKMGSQDQFALTHGCISWEEDDGDLGRNWLQAQIISTVQNQMLASHVEKAGRFLEDSWNGFESQIKENDHKDFPYLHLPIHSDAFQKTVLQQKQQTKYYRRVLKQEQPLTEKQVKNINQMKTQDEHYKQLIAYIQFDHKIVRPQAQQFVYCLQVCILNSFLIFRQWCSEQKDNHKHECNRMPSIRDYVQLLIKQIEPKTSWINKKAKVQTEVKQILNGTEIKEPNVVGQVLETHYLVSLKELKPECLYPKSYCSNCKTRSTFVCKCGIGICQKCQVQHCLEQQAVIYRNKVQTNVDQLLNVHHLVNMKEIKPDLISPKMSCCICKVRSHYQCSCGVGLCLKCQARHCLEQQQAYFSCINHE</sequence>
<evidence type="ECO:0000313" key="1">
    <source>
        <dbReference type="EMBL" id="CAI9964225.1"/>
    </source>
</evidence>
<dbReference type="EMBL" id="CATOUU010000972">
    <property type="protein sequence ID" value="CAI9964225.1"/>
    <property type="molecule type" value="Genomic_DNA"/>
</dbReference>
<dbReference type="EMBL" id="CAXDID020000035">
    <property type="protein sequence ID" value="CAL5996829.1"/>
    <property type="molecule type" value="Genomic_DNA"/>
</dbReference>
<reference evidence="1" key="1">
    <citation type="submission" date="2023-06" db="EMBL/GenBank/DDBJ databases">
        <authorList>
            <person name="Kurt Z."/>
        </authorList>
    </citation>
    <scope>NUCLEOTIDE SEQUENCE</scope>
</reference>
<organism evidence="1">
    <name type="scientific">Hexamita inflata</name>
    <dbReference type="NCBI Taxonomy" id="28002"/>
    <lineage>
        <taxon>Eukaryota</taxon>
        <taxon>Metamonada</taxon>
        <taxon>Diplomonadida</taxon>
        <taxon>Hexamitidae</taxon>
        <taxon>Hexamitinae</taxon>
        <taxon>Hexamita</taxon>
    </lineage>
</organism>
<proteinExistence type="predicted"/>